<sequence>MRINAHDFAFYFSTIDFLYGIGAIDEYTYLYLAYVGDFAFYSCLVERFDELGVAFAAARINVGEPNNPINGSHFIQDTQHGLRQKLEESLW</sequence>
<organism evidence="1 2">
    <name type="scientific">Pyrinomonas methylaliphatogenes</name>
    <dbReference type="NCBI Taxonomy" id="454194"/>
    <lineage>
        <taxon>Bacteria</taxon>
        <taxon>Pseudomonadati</taxon>
        <taxon>Acidobacteriota</taxon>
        <taxon>Blastocatellia</taxon>
        <taxon>Blastocatellales</taxon>
        <taxon>Pyrinomonadaceae</taxon>
        <taxon>Pyrinomonas</taxon>
    </lineage>
</organism>
<evidence type="ECO:0000313" key="2">
    <source>
        <dbReference type="Proteomes" id="UP000031518"/>
    </source>
</evidence>
<proteinExistence type="predicted"/>
<dbReference type="Proteomes" id="UP000031518">
    <property type="component" value="Unassembled WGS sequence"/>
</dbReference>
<name>A0A0B6X4K5_9BACT</name>
<protein>
    <submittedName>
        <fullName evidence="1">Uncharacterized protein</fullName>
    </submittedName>
</protein>
<dbReference type="EMBL" id="CBXV010000008">
    <property type="protein sequence ID" value="CDM67125.1"/>
    <property type="molecule type" value="Genomic_DNA"/>
</dbReference>
<dbReference type="STRING" id="454194.PYK22_03174"/>
<accession>A0A0B6X4K5</accession>
<keyword evidence="2" id="KW-1185">Reference proteome</keyword>
<dbReference type="AlphaFoldDB" id="A0A0B6X4K5"/>
<dbReference type="RefSeq" id="WP_041978737.1">
    <property type="nucleotide sequence ID" value="NZ_CBXV010000008.1"/>
</dbReference>
<reference evidence="1 2" key="2">
    <citation type="submission" date="2015-01" db="EMBL/GenBank/DDBJ databases">
        <title>Complete genome sequence of Pyrinomonas methylaliphatogenes type strain K22T.</title>
        <authorList>
            <person name="Lee K.C.Y."/>
            <person name="Power J.F."/>
            <person name="Dunfield P.F."/>
            <person name="Morgan X.C."/>
            <person name="Huttenhower C."/>
            <person name="Stott M.B."/>
        </authorList>
    </citation>
    <scope>NUCLEOTIDE SEQUENCE [LARGE SCALE GENOMIC DNA]</scope>
    <source>
        <strain evidence="1 2">K22</strain>
    </source>
</reference>
<reference evidence="1 2" key="1">
    <citation type="submission" date="2013-12" db="EMBL/GenBank/DDBJ databases">
        <authorList>
            <person name="Stott M."/>
        </authorList>
    </citation>
    <scope>NUCLEOTIDE SEQUENCE [LARGE SCALE GENOMIC DNA]</scope>
    <source>
        <strain evidence="1 2">K22</strain>
    </source>
</reference>
<gene>
    <name evidence="1" type="ORF">PYK22_03174</name>
</gene>
<evidence type="ECO:0000313" key="1">
    <source>
        <dbReference type="EMBL" id="CDM67125.1"/>
    </source>
</evidence>